<dbReference type="Proteomes" id="UP000237423">
    <property type="component" value="Unassembled WGS sequence"/>
</dbReference>
<keyword evidence="1" id="KW-0560">Oxidoreductase</keyword>
<protein>
    <submittedName>
        <fullName evidence="3">Methylenetetrahydromethanopterin dehydrogenase</fullName>
    </submittedName>
</protein>
<sequence>MPEIHNGIVILGFFLLYLPANFTPIYQQGAIMEKPFILHMLTTAKNLSPFDVNMALDAGWVSALPYINVEPSEVQGLVQDAIFSRSTKNLKRTGIFIGGRDTKQAMDMLKTAKRSMVPPFEVSVFADPSGAFTTAAGMVAAVEHELFTKFNTTLEGKTILALGGTGPVGQAAAVISAQAGANVRIIGRQLDKAQAIADLCSNEFGDGKITITAGADADKAEYIKTADVVFATGAAGIELLSAELIASAPQLKVAADVNAVPPAGIAGVDAFDNGTLIPASTSGAVGIGALAIGNIKYQAQNLLLKSMLSTDKPLYLHFEHAFAVARDYIKSQA</sequence>
<dbReference type="CDD" id="cd01078">
    <property type="entry name" value="NAD_bind_H4MPT_DH"/>
    <property type="match status" value="1"/>
</dbReference>
<accession>A0A2S5CT76</accession>
<evidence type="ECO:0000256" key="1">
    <source>
        <dbReference type="ARBA" id="ARBA00023002"/>
    </source>
</evidence>
<comment type="caution">
    <text evidence="3">The sequence shown here is derived from an EMBL/GenBank/DDBJ whole genome shotgun (WGS) entry which is preliminary data.</text>
</comment>
<organism evidence="3 4">
    <name type="scientific">Methylovulum psychrotolerans</name>
    <dbReference type="NCBI Taxonomy" id="1704499"/>
    <lineage>
        <taxon>Bacteria</taxon>
        <taxon>Pseudomonadati</taxon>
        <taxon>Pseudomonadota</taxon>
        <taxon>Gammaproteobacteria</taxon>
        <taxon>Methylococcales</taxon>
        <taxon>Methylococcaceae</taxon>
        <taxon>Methylovulum</taxon>
    </lineage>
</organism>
<dbReference type="AlphaFoldDB" id="A0A2S5CT76"/>
<dbReference type="Gene3D" id="3.40.50.10280">
    <property type="entry name" value="Methylene-tetrahydromethanopterin dehydrogenase, N-terminal domain"/>
    <property type="match status" value="1"/>
</dbReference>
<reference evidence="3 4" key="1">
    <citation type="submission" date="2017-11" db="EMBL/GenBank/DDBJ databases">
        <title>Draft Genome Sequence of Methylobacter psychrotolerans Sph1T, an Obligate Methanotroph from Low-Temperature Environments.</title>
        <authorList>
            <person name="Oshkin I.Y."/>
            <person name="Miroshnikov K."/>
            <person name="Belova S.E."/>
            <person name="Korzhenkov A."/>
            <person name="Toshchakov S.V."/>
            <person name="Dedysh S.N."/>
        </authorList>
    </citation>
    <scope>NUCLEOTIDE SEQUENCE [LARGE SCALE GENOMIC DNA]</scope>
    <source>
        <strain evidence="3 4">Sph1</strain>
    </source>
</reference>
<dbReference type="InterPro" id="IPR036291">
    <property type="entry name" value="NAD(P)-bd_dom_sf"/>
</dbReference>
<dbReference type="Pfam" id="PF09176">
    <property type="entry name" value="Mpt_N"/>
    <property type="match status" value="1"/>
</dbReference>
<dbReference type="GO" id="GO:0016491">
    <property type="term" value="F:oxidoreductase activity"/>
    <property type="evidence" value="ECO:0007669"/>
    <property type="project" value="UniProtKB-KW"/>
</dbReference>
<dbReference type="InterPro" id="IPR035015">
    <property type="entry name" value="NAD-bd_H4MPT_DH"/>
</dbReference>
<dbReference type="SUPFAM" id="SSF53223">
    <property type="entry name" value="Aminoacid dehydrogenase-like, N-terminal domain"/>
    <property type="match status" value="1"/>
</dbReference>
<feature type="domain" description="Methylene-tetrahydromethanopterin dehydrogenase N-terminal" evidence="2">
    <location>
        <begin position="49"/>
        <end position="129"/>
    </location>
</feature>
<dbReference type="Gene3D" id="3.40.50.720">
    <property type="entry name" value="NAD(P)-binding Rossmann-like Domain"/>
    <property type="match status" value="1"/>
</dbReference>
<dbReference type="SUPFAM" id="SSF51735">
    <property type="entry name" value="NAD(P)-binding Rossmann-fold domains"/>
    <property type="match status" value="1"/>
</dbReference>
<proteinExistence type="predicted"/>
<dbReference type="InterPro" id="IPR037089">
    <property type="entry name" value="Methyl-teptahyd_DH_N_sf"/>
</dbReference>
<dbReference type="InterPro" id="IPR046346">
    <property type="entry name" value="Aminoacid_DH-like_N_sf"/>
</dbReference>
<gene>
    <name evidence="3" type="ORF">AADEFJLK_00979</name>
</gene>
<evidence type="ECO:0000259" key="2">
    <source>
        <dbReference type="Pfam" id="PF09176"/>
    </source>
</evidence>
<name>A0A2S5CT76_9GAMM</name>
<evidence type="ECO:0000313" key="3">
    <source>
        <dbReference type="EMBL" id="POZ53937.1"/>
    </source>
</evidence>
<dbReference type="InterPro" id="IPR015259">
    <property type="entry name" value="Methyl-teptahyd_DH_N"/>
</dbReference>
<evidence type="ECO:0000313" key="4">
    <source>
        <dbReference type="Proteomes" id="UP000237423"/>
    </source>
</evidence>
<dbReference type="EMBL" id="PGFZ01000001">
    <property type="protein sequence ID" value="POZ53937.1"/>
    <property type="molecule type" value="Genomic_DNA"/>
</dbReference>